<organism evidence="1 2">
    <name type="scientific">Stylosanthes scabra</name>
    <dbReference type="NCBI Taxonomy" id="79078"/>
    <lineage>
        <taxon>Eukaryota</taxon>
        <taxon>Viridiplantae</taxon>
        <taxon>Streptophyta</taxon>
        <taxon>Embryophyta</taxon>
        <taxon>Tracheophyta</taxon>
        <taxon>Spermatophyta</taxon>
        <taxon>Magnoliopsida</taxon>
        <taxon>eudicotyledons</taxon>
        <taxon>Gunneridae</taxon>
        <taxon>Pentapetalae</taxon>
        <taxon>rosids</taxon>
        <taxon>fabids</taxon>
        <taxon>Fabales</taxon>
        <taxon>Fabaceae</taxon>
        <taxon>Papilionoideae</taxon>
        <taxon>50 kb inversion clade</taxon>
        <taxon>dalbergioids sensu lato</taxon>
        <taxon>Dalbergieae</taxon>
        <taxon>Pterocarpus clade</taxon>
        <taxon>Stylosanthes</taxon>
    </lineage>
</organism>
<name>A0ABU6W6E5_9FABA</name>
<proteinExistence type="predicted"/>
<gene>
    <name evidence="1" type="ORF">PIB30_019929</name>
</gene>
<protein>
    <submittedName>
        <fullName evidence="1">Uncharacterized protein</fullName>
    </submittedName>
</protein>
<keyword evidence="2" id="KW-1185">Reference proteome</keyword>
<evidence type="ECO:0000313" key="2">
    <source>
        <dbReference type="Proteomes" id="UP001341840"/>
    </source>
</evidence>
<reference evidence="1 2" key="1">
    <citation type="journal article" date="2023" name="Plants (Basel)">
        <title>Bridging the Gap: Combining Genomics and Transcriptomics Approaches to Understand Stylosanthes scabra, an Orphan Legume from the Brazilian Caatinga.</title>
        <authorList>
            <person name="Ferreira-Neto J.R.C."/>
            <person name="da Silva M.D."/>
            <person name="Binneck E."/>
            <person name="de Melo N.F."/>
            <person name="da Silva R.H."/>
            <person name="de Melo A.L.T.M."/>
            <person name="Pandolfi V."/>
            <person name="Bustamante F.O."/>
            <person name="Brasileiro-Vidal A.C."/>
            <person name="Benko-Iseppon A.M."/>
        </authorList>
    </citation>
    <scope>NUCLEOTIDE SEQUENCE [LARGE SCALE GENOMIC DNA]</scope>
    <source>
        <tissue evidence="1">Leaves</tissue>
    </source>
</reference>
<comment type="caution">
    <text evidence="1">The sequence shown here is derived from an EMBL/GenBank/DDBJ whole genome shotgun (WGS) entry which is preliminary data.</text>
</comment>
<evidence type="ECO:0000313" key="1">
    <source>
        <dbReference type="EMBL" id="MED6181501.1"/>
    </source>
</evidence>
<sequence>MNRPENYLAKVHPRTPEWNFNLYVIRMWMFRLSIIQMSYGRAVARRPSTTLVKRWGKVLKEFHLFNMRWFVVVEDKLKSKTTETGMVLTFSLEALRLKPIEDLLQAERIDDVEMFGRCCNFGSWEVNKKRYRTATAVVDGASGDGWLQVLLFLPLFPFCPL</sequence>
<accession>A0ABU6W6E5</accession>
<dbReference type="Proteomes" id="UP001341840">
    <property type="component" value="Unassembled WGS sequence"/>
</dbReference>
<dbReference type="EMBL" id="JASCZI010181305">
    <property type="protein sequence ID" value="MED6181501.1"/>
    <property type="molecule type" value="Genomic_DNA"/>
</dbReference>